<dbReference type="Pfam" id="PF11871">
    <property type="entry name" value="DUF3391"/>
    <property type="match status" value="1"/>
</dbReference>
<dbReference type="PANTHER" id="PTHR43155">
    <property type="entry name" value="CYCLIC DI-GMP PHOSPHODIESTERASE PA4108-RELATED"/>
    <property type="match status" value="1"/>
</dbReference>
<dbReference type="CDD" id="cd00077">
    <property type="entry name" value="HDc"/>
    <property type="match status" value="1"/>
</dbReference>
<dbReference type="Gene3D" id="1.10.3210.10">
    <property type="entry name" value="Hypothetical protein af1432"/>
    <property type="match status" value="1"/>
</dbReference>
<dbReference type="InterPro" id="IPR037522">
    <property type="entry name" value="HD_GYP_dom"/>
</dbReference>
<name>A0ABU0W5P7_9GAMM</name>
<sequence>MTDTRHLMKMPVEALVRGHYVSQLDRPWTDTPFPFQGFEIQSDDEIATLRQYCRHVWVDRQRSQVAVPAGTPLPSERIPFLDDLRVRFRSASQARDTALGMLSSLMVRLQERLPVDLSGLSPIIARLDREMLNHTDAMLWLMAIHDYDDRLVEHSVNCCCLSLLLGHQLGLPNRSQAALAIAALLHEVGKLNMDASLVFSKPNLKIDDWEKIRAYPADSAAMLRNSGLDPEVLSIIRNHQERLDGEGFPDRLKADNVRLPYRILGIANAYDAMTSDWPRTPALNGHEALIQVTRMAPGRWGKELADHLTRILGIYPPGTDVALENGAWGMVVGSRPQARLKPFVVIYRQADGSRPGRLALMDTSQAGPGQRIAGPLPANRQHARIMQDITGQLLAS</sequence>
<feature type="domain" description="HD-GYP" evidence="1">
    <location>
        <begin position="129"/>
        <end position="324"/>
    </location>
</feature>
<comment type="caution">
    <text evidence="2">The sequence shown here is derived from an EMBL/GenBank/DDBJ whole genome shotgun (WGS) entry which is preliminary data.</text>
</comment>
<evidence type="ECO:0000313" key="2">
    <source>
        <dbReference type="EMBL" id="MDQ2069350.1"/>
    </source>
</evidence>
<keyword evidence="3" id="KW-1185">Reference proteome</keyword>
<dbReference type="Pfam" id="PF13487">
    <property type="entry name" value="HD_5"/>
    <property type="match status" value="1"/>
</dbReference>
<dbReference type="Proteomes" id="UP001239019">
    <property type="component" value="Unassembled WGS sequence"/>
</dbReference>
<accession>A0ABU0W5P7</accession>
<gene>
    <name evidence="2" type="ORF">RBH19_05660</name>
</gene>
<dbReference type="InterPro" id="IPR003607">
    <property type="entry name" value="HD/PDEase_dom"/>
</dbReference>
<dbReference type="RefSeq" id="WP_306727851.1">
    <property type="nucleotide sequence ID" value="NZ_JAVDDT010000003.1"/>
</dbReference>
<proteinExistence type="predicted"/>
<reference evidence="2 3" key="1">
    <citation type="submission" date="2023-08" db="EMBL/GenBank/DDBJ databases">
        <title>Whole-genome sequencing of halo(alkali)philic microorganisms from hypersaline lakes.</title>
        <authorList>
            <person name="Sorokin D.Y."/>
            <person name="Abbas B."/>
            <person name="Merkel A.Y."/>
        </authorList>
    </citation>
    <scope>NUCLEOTIDE SEQUENCE [LARGE SCALE GENOMIC DNA]</scope>
    <source>
        <strain evidence="2 3">AB-CW4</strain>
    </source>
</reference>
<dbReference type="SUPFAM" id="SSF109604">
    <property type="entry name" value="HD-domain/PDEase-like"/>
    <property type="match status" value="1"/>
</dbReference>
<organism evidence="2 3">
    <name type="scientific">Natronospira bacteriovora</name>
    <dbReference type="NCBI Taxonomy" id="3069753"/>
    <lineage>
        <taxon>Bacteria</taxon>
        <taxon>Pseudomonadati</taxon>
        <taxon>Pseudomonadota</taxon>
        <taxon>Gammaproteobacteria</taxon>
        <taxon>Natronospirales</taxon>
        <taxon>Natronospiraceae</taxon>
        <taxon>Natronospira</taxon>
    </lineage>
</organism>
<dbReference type="PROSITE" id="PS51832">
    <property type="entry name" value="HD_GYP"/>
    <property type="match status" value="1"/>
</dbReference>
<dbReference type="PANTHER" id="PTHR43155:SF2">
    <property type="entry name" value="CYCLIC DI-GMP PHOSPHODIESTERASE PA4108"/>
    <property type="match status" value="1"/>
</dbReference>
<dbReference type="SMART" id="SM00471">
    <property type="entry name" value="HDc"/>
    <property type="match status" value="1"/>
</dbReference>
<evidence type="ECO:0000259" key="1">
    <source>
        <dbReference type="PROSITE" id="PS51832"/>
    </source>
</evidence>
<protein>
    <submittedName>
        <fullName evidence="2">DUF3391 domain-containing protein</fullName>
    </submittedName>
</protein>
<evidence type="ECO:0000313" key="3">
    <source>
        <dbReference type="Proteomes" id="UP001239019"/>
    </source>
</evidence>
<dbReference type="InterPro" id="IPR021812">
    <property type="entry name" value="DUF3391"/>
</dbReference>
<dbReference type="EMBL" id="JAVDDT010000003">
    <property type="protein sequence ID" value="MDQ2069350.1"/>
    <property type="molecule type" value="Genomic_DNA"/>
</dbReference>